<keyword evidence="2" id="KW-1185">Reference proteome</keyword>
<evidence type="ECO:0000313" key="2">
    <source>
        <dbReference type="Proteomes" id="UP000324222"/>
    </source>
</evidence>
<dbReference type="EMBL" id="VSRR010003861">
    <property type="protein sequence ID" value="MPC37710.1"/>
    <property type="molecule type" value="Genomic_DNA"/>
</dbReference>
<name>A0A5B7ESE0_PORTR</name>
<reference evidence="1 2" key="1">
    <citation type="submission" date="2019-05" db="EMBL/GenBank/DDBJ databases">
        <title>Another draft genome of Portunus trituberculatus and its Hox gene families provides insights of decapod evolution.</title>
        <authorList>
            <person name="Jeong J.-H."/>
            <person name="Song I."/>
            <person name="Kim S."/>
            <person name="Choi T."/>
            <person name="Kim D."/>
            <person name="Ryu S."/>
            <person name="Kim W."/>
        </authorList>
    </citation>
    <scope>NUCLEOTIDE SEQUENCE [LARGE SCALE GENOMIC DNA]</scope>
    <source>
        <tissue evidence="1">Muscle</tissue>
    </source>
</reference>
<sequence length="84" mass="9524">MLEMTYGYAYLGAWFTDSARMKSDMLLHETMIKAIARVNSFGYGTGGAEVWYRTEGKNSWCGSTGADYLYFEVWRQGTGLPDIQ</sequence>
<evidence type="ECO:0000313" key="1">
    <source>
        <dbReference type="EMBL" id="MPC37710.1"/>
    </source>
</evidence>
<proteinExistence type="predicted"/>
<comment type="caution">
    <text evidence="1">The sequence shown here is derived from an EMBL/GenBank/DDBJ whole genome shotgun (WGS) entry which is preliminary data.</text>
</comment>
<accession>A0A5B7ESE0</accession>
<dbReference type="AlphaFoldDB" id="A0A5B7ESE0"/>
<dbReference type="Proteomes" id="UP000324222">
    <property type="component" value="Unassembled WGS sequence"/>
</dbReference>
<gene>
    <name evidence="1" type="ORF">E2C01_031200</name>
</gene>
<protein>
    <submittedName>
        <fullName evidence="1">Uncharacterized protein</fullName>
    </submittedName>
</protein>
<organism evidence="1 2">
    <name type="scientific">Portunus trituberculatus</name>
    <name type="common">Swimming crab</name>
    <name type="synonym">Neptunus trituberculatus</name>
    <dbReference type="NCBI Taxonomy" id="210409"/>
    <lineage>
        <taxon>Eukaryota</taxon>
        <taxon>Metazoa</taxon>
        <taxon>Ecdysozoa</taxon>
        <taxon>Arthropoda</taxon>
        <taxon>Crustacea</taxon>
        <taxon>Multicrustacea</taxon>
        <taxon>Malacostraca</taxon>
        <taxon>Eumalacostraca</taxon>
        <taxon>Eucarida</taxon>
        <taxon>Decapoda</taxon>
        <taxon>Pleocyemata</taxon>
        <taxon>Brachyura</taxon>
        <taxon>Eubrachyura</taxon>
        <taxon>Portunoidea</taxon>
        <taxon>Portunidae</taxon>
        <taxon>Portuninae</taxon>
        <taxon>Portunus</taxon>
    </lineage>
</organism>